<feature type="transmembrane region" description="Helical" evidence="4">
    <location>
        <begin position="37"/>
        <end position="54"/>
    </location>
</feature>
<feature type="transmembrane region" description="Helical" evidence="4">
    <location>
        <begin position="12"/>
        <end position="30"/>
    </location>
</feature>
<dbReference type="Gene3D" id="3.40.50.1820">
    <property type="entry name" value="alpha/beta hydrolase"/>
    <property type="match status" value="1"/>
</dbReference>
<dbReference type="RefSeq" id="WP_199703473.1">
    <property type="nucleotide sequence ID" value="NZ_JAEMNV010000002.1"/>
</dbReference>
<evidence type="ECO:0000256" key="4">
    <source>
        <dbReference type="SAM" id="Phobius"/>
    </source>
</evidence>
<dbReference type="InterPro" id="IPR029058">
    <property type="entry name" value="AB_hydrolase_fold"/>
</dbReference>
<keyword evidence="1" id="KW-0378">Hydrolase</keyword>
<dbReference type="PANTHER" id="PTHR10272">
    <property type="entry name" value="PLATELET-ACTIVATING FACTOR ACETYLHYDROLASE"/>
    <property type="match status" value="1"/>
</dbReference>
<keyword evidence="4" id="KW-0812">Transmembrane</keyword>
<feature type="transmembrane region" description="Helical" evidence="4">
    <location>
        <begin position="60"/>
        <end position="80"/>
    </location>
</feature>
<evidence type="ECO:0000256" key="1">
    <source>
        <dbReference type="ARBA" id="ARBA00022801"/>
    </source>
</evidence>
<proteinExistence type="predicted"/>
<sequence length="471" mass="49797">MSTDAKMGDMAFVELALAAGVIVLAFSGWAPRAVRTRWTVGVGVVVVGAVVVVAREGVRWQLIPVLVASVIGLAVGVLRLRSESRVGAALAAAIAMLFVGIGGAAIWAFPTFELPTPTGRSAVGTTVFQLEDQARREVHGSNAFRTVVAQLWYPAERDSGNGRSLYLGRDEREADVVADGISDMFGVPGFVLSGIADGRTHARSDAEPEAGNARYPVVLFSPGSGGVRSQNTAWAEELASHGYVVVGLDHPYDSAVVVLEDGAVIRSAIQSSGDDAEDDRLAAAWTATRAADFAFALTQLERIDRGEIPSRLTGRLATDRAAATGHSLGGAAAILAAEQDPRFDTIIDIDGFPRAVGSRPYPQPLLAFVAGRGSDNPRNDEEYDAELTRVLRLSDSLSYRLVVPGAAHLSFTDGPLFLPPIPSIFGSLDREGGPNLTAAASLAFLDETLRNGRADLEAALEPHGELTTYRR</sequence>
<comment type="caution">
    <text evidence="5">The sequence shown here is derived from an EMBL/GenBank/DDBJ whole genome shotgun (WGS) entry which is preliminary data.</text>
</comment>
<feature type="transmembrane region" description="Helical" evidence="4">
    <location>
        <begin position="87"/>
        <end position="109"/>
    </location>
</feature>
<keyword evidence="2" id="KW-0442">Lipid degradation</keyword>
<keyword evidence="6" id="KW-1185">Reference proteome</keyword>
<gene>
    <name evidence="5" type="ORF">JGU71_08020</name>
</gene>
<protein>
    <recommendedName>
        <fullName evidence="7">Platelet-activating factor acetylhydrolase</fullName>
    </recommendedName>
</protein>
<evidence type="ECO:0000313" key="5">
    <source>
        <dbReference type="EMBL" id="MBJ8338830.1"/>
    </source>
</evidence>
<dbReference type="EMBL" id="JAEMNV010000002">
    <property type="protein sequence ID" value="MBJ8338830.1"/>
    <property type="molecule type" value="Genomic_DNA"/>
</dbReference>
<reference evidence="5" key="1">
    <citation type="submission" date="2020-12" db="EMBL/GenBank/DDBJ databases">
        <title>Antrihabitans popcorni sp. nov. and Antrihabitans auranticaus sp. nov., isolated from a larva cave.</title>
        <authorList>
            <person name="Lee S.D."/>
            <person name="Kim I.S."/>
        </authorList>
    </citation>
    <scope>NUCLEOTIDE SEQUENCE</scope>
    <source>
        <strain evidence="5">YC3-6</strain>
    </source>
</reference>
<dbReference type="GO" id="GO:0003847">
    <property type="term" value="F:1-alkyl-2-acetylglycerophosphocholine esterase activity"/>
    <property type="evidence" value="ECO:0007669"/>
    <property type="project" value="TreeGrafter"/>
</dbReference>
<keyword evidence="4" id="KW-0472">Membrane</keyword>
<keyword evidence="3" id="KW-0443">Lipid metabolism</keyword>
<dbReference type="PANTHER" id="PTHR10272:SF0">
    <property type="entry name" value="PLATELET-ACTIVATING FACTOR ACETYLHYDROLASE"/>
    <property type="match status" value="1"/>
</dbReference>
<dbReference type="Pfam" id="PF03403">
    <property type="entry name" value="PAF-AH_p_II"/>
    <property type="match status" value="1"/>
</dbReference>
<dbReference type="AlphaFoldDB" id="A0A934NPB7"/>
<organism evidence="5 6">
    <name type="scientific">Antrihabitans stalagmiti</name>
    <dbReference type="NCBI Taxonomy" id="2799499"/>
    <lineage>
        <taxon>Bacteria</taxon>
        <taxon>Bacillati</taxon>
        <taxon>Actinomycetota</taxon>
        <taxon>Actinomycetes</taxon>
        <taxon>Mycobacteriales</taxon>
        <taxon>Nocardiaceae</taxon>
        <taxon>Antrihabitans</taxon>
    </lineage>
</organism>
<keyword evidence="4" id="KW-1133">Transmembrane helix</keyword>
<evidence type="ECO:0000256" key="3">
    <source>
        <dbReference type="ARBA" id="ARBA00023098"/>
    </source>
</evidence>
<evidence type="ECO:0000256" key="2">
    <source>
        <dbReference type="ARBA" id="ARBA00022963"/>
    </source>
</evidence>
<dbReference type="Proteomes" id="UP000655868">
    <property type="component" value="Unassembled WGS sequence"/>
</dbReference>
<dbReference type="SUPFAM" id="SSF53474">
    <property type="entry name" value="alpha/beta-Hydrolases"/>
    <property type="match status" value="1"/>
</dbReference>
<name>A0A934NPB7_9NOCA</name>
<evidence type="ECO:0000313" key="6">
    <source>
        <dbReference type="Proteomes" id="UP000655868"/>
    </source>
</evidence>
<dbReference type="GO" id="GO:0016042">
    <property type="term" value="P:lipid catabolic process"/>
    <property type="evidence" value="ECO:0007669"/>
    <property type="project" value="UniProtKB-KW"/>
</dbReference>
<accession>A0A934NPB7</accession>
<evidence type="ECO:0008006" key="7">
    <source>
        <dbReference type="Google" id="ProtNLM"/>
    </source>
</evidence>